<evidence type="ECO:0000313" key="13">
    <source>
        <dbReference type="EMBL" id="KAL1515845.1"/>
    </source>
</evidence>
<keyword evidence="10" id="KW-0411">Iron-sulfur</keyword>
<organism evidence="13 14">
    <name type="scientific">Prymnesium parvum</name>
    <name type="common">Toxic golden alga</name>
    <dbReference type="NCBI Taxonomy" id="97485"/>
    <lineage>
        <taxon>Eukaryota</taxon>
        <taxon>Haptista</taxon>
        <taxon>Haptophyta</taxon>
        <taxon>Prymnesiophyceae</taxon>
        <taxon>Prymnesiales</taxon>
        <taxon>Prymnesiaceae</taxon>
        <taxon>Prymnesium</taxon>
    </lineage>
</organism>
<dbReference type="GO" id="GO:0030488">
    <property type="term" value="P:tRNA methylation"/>
    <property type="evidence" value="ECO:0007669"/>
    <property type="project" value="TreeGrafter"/>
</dbReference>
<dbReference type="PANTHER" id="PTHR30544:SF8">
    <property type="entry name" value="RADICAL SAM SUPERFAMILY PROTEIN"/>
    <property type="match status" value="1"/>
</dbReference>
<keyword evidence="7" id="KW-0949">S-adenosyl-L-methionine</keyword>
<keyword evidence="14" id="KW-1185">Reference proteome</keyword>
<evidence type="ECO:0000256" key="2">
    <source>
        <dbReference type="ARBA" id="ARBA00004496"/>
    </source>
</evidence>
<evidence type="ECO:0000313" key="14">
    <source>
        <dbReference type="Proteomes" id="UP001515480"/>
    </source>
</evidence>
<comment type="caution">
    <text evidence="13">The sequence shown here is derived from an EMBL/GenBank/DDBJ whole genome shotgun (WGS) entry which is preliminary data.</text>
</comment>
<evidence type="ECO:0000256" key="6">
    <source>
        <dbReference type="ARBA" id="ARBA00022679"/>
    </source>
</evidence>
<protein>
    <recommendedName>
        <fullName evidence="12">Radical SAM core domain-containing protein</fullName>
    </recommendedName>
</protein>
<evidence type="ECO:0000256" key="9">
    <source>
        <dbReference type="ARBA" id="ARBA00023004"/>
    </source>
</evidence>
<dbReference type="GO" id="GO:0008173">
    <property type="term" value="F:RNA methyltransferase activity"/>
    <property type="evidence" value="ECO:0007669"/>
    <property type="project" value="InterPro"/>
</dbReference>
<dbReference type="InterPro" id="IPR058240">
    <property type="entry name" value="rSAM_sf"/>
</dbReference>
<keyword evidence="6" id="KW-0808">Transferase</keyword>
<evidence type="ECO:0000256" key="7">
    <source>
        <dbReference type="ARBA" id="ARBA00022691"/>
    </source>
</evidence>
<accession>A0AB34JAH7</accession>
<comment type="subcellular location">
    <subcellularLocation>
        <location evidence="2">Cytoplasm</location>
    </subcellularLocation>
</comment>
<dbReference type="EMBL" id="JBGBPQ010000011">
    <property type="protein sequence ID" value="KAL1515845.1"/>
    <property type="molecule type" value="Genomic_DNA"/>
</dbReference>
<dbReference type="GO" id="GO:0046872">
    <property type="term" value="F:metal ion binding"/>
    <property type="evidence" value="ECO:0007669"/>
    <property type="project" value="UniProtKB-KW"/>
</dbReference>
<dbReference type="InterPro" id="IPR040072">
    <property type="entry name" value="Methyltransferase_A"/>
</dbReference>
<keyword evidence="8" id="KW-0479">Metal-binding</keyword>
<dbReference type="GO" id="GO:0005737">
    <property type="term" value="C:cytoplasm"/>
    <property type="evidence" value="ECO:0007669"/>
    <property type="project" value="UniProtKB-SubCell"/>
</dbReference>
<dbReference type="Proteomes" id="UP001515480">
    <property type="component" value="Unassembled WGS sequence"/>
</dbReference>
<keyword evidence="3" id="KW-0004">4Fe-4S</keyword>
<dbReference type="SUPFAM" id="SSF102114">
    <property type="entry name" value="Radical SAM enzymes"/>
    <property type="match status" value="1"/>
</dbReference>
<evidence type="ECO:0000256" key="5">
    <source>
        <dbReference type="ARBA" id="ARBA00022603"/>
    </source>
</evidence>
<sequence>MAGLPSRPPTPPSAHPLPPLLDVEAVRAHFCALAPRWEPHVLPTVRAAVRLGERSVGAACASLASPPPAAFQQMLSQFALPRSRVVDTHATTAQRGFKLVVRLDERREVEAVAIVHEPEGKTQGRITVCVSSQVGCKMGCTFCATGTLGWVADLTAGEILEQVWHVERQAAAHAIWWRVTNVVFMGMGEPLNNYAAVASACRGLQQLWELSPSRITISTVGVVSRMRSLAADVPGVHLAISLHAATQARRLELVPSSSAYSVEKIITAMDDFIHRSRQSVMIEFILIEGVNALPDEADALGRLLAGRDVYVNLIPYNATAAGDRHGYRTPSDDSLRAFAARLAAFDLRVAVRWSSASGRSVDGACGQLALVRHAKGGGEAAAEPAGAAAEWALWLRNGVSRWLAGGGGGEGGEGKGGGEDIEELQPPRHAPPPPPAEGALAQQLLADGVPAAWAARYAYRSFSPAEGVCVRLRALLCEALRLPQLSEAHLHAEQPLPPPPLQHAVQLAGRALSAEARKQGTAAWLASDGRRAFLAAFRAFVRHVALPLLDDGSGKCVYQAEPTVRICFPDARPAGGPPRTDAARFHQAAELTFWLALTASDVRLARSPTDPSSVECVSLSPLECATWWGHRLAYGAAPATGEHTTVSLDFRVIPWSLYSESRYNTKRSRHDLRLGGYYAVMDAAAYDVQPS</sequence>
<keyword evidence="4" id="KW-0963">Cytoplasm</keyword>
<feature type="domain" description="Radical SAM core" evidence="12">
    <location>
        <begin position="122"/>
        <end position="359"/>
    </location>
</feature>
<evidence type="ECO:0000256" key="1">
    <source>
        <dbReference type="ARBA" id="ARBA00001966"/>
    </source>
</evidence>
<evidence type="ECO:0000259" key="12">
    <source>
        <dbReference type="PROSITE" id="PS51918"/>
    </source>
</evidence>
<dbReference type="PROSITE" id="PS51918">
    <property type="entry name" value="RADICAL_SAM"/>
    <property type="match status" value="1"/>
</dbReference>
<evidence type="ECO:0000256" key="11">
    <source>
        <dbReference type="SAM" id="MobiDB-lite"/>
    </source>
</evidence>
<dbReference type="SFLD" id="SFLDF00275">
    <property type="entry name" value="adenosine_C2_methyltransferase"/>
    <property type="match status" value="1"/>
</dbReference>
<comment type="cofactor">
    <cofactor evidence="1">
        <name>[4Fe-4S] cluster</name>
        <dbReference type="ChEBI" id="CHEBI:49883"/>
    </cofactor>
</comment>
<feature type="region of interest" description="Disordered" evidence="11">
    <location>
        <begin position="405"/>
        <end position="436"/>
    </location>
</feature>
<dbReference type="InterPro" id="IPR004383">
    <property type="entry name" value="rRNA_lsu_MTrfase_RlmN/Cfr"/>
</dbReference>
<name>A0AB34JAH7_PRYPA</name>
<dbReference type="GO" id="GO:0070475">
    <property type="term" value="P:rRNA base methylation"/>
    <property type="evidence" value="ECO:0007669"/>
    <property type="project" value="TreeGrafter"/>
</dbReference>
<dbReference type="Gene3D" id="3.20.20.70">
    <property type="entry name" value="Aldolase class I"/>
    <property type="match status" value="1"/>
</dbReference>
<dbReference type="GO" id="GO:0051539">
    <property type="term" value="F:4 iron, 4 sulfur cluster binding"/>
    <property type="evidence" value="ECO:0007669"/>
    <property type="project" value="UniProtKB-KW"/>
</dbReference>
<evidence type="ECO:0000256" key="3">
    <source>
        <dbReference type="ARBA" id="ARBA00022485"/>
    </source>
</evidence>
<dbReference type="SFLD" id="SFLDS00029">
    <property type="entry name" value="Radical_SAM"/>
    <property type="match status" value="1"/>
</dbReference>
<gene>
    <name evidence="13" type="ORF">AB1Y20_002460</name>
</gene>
<dbReference type="AlphaFoldDB" id="A0AB34JAH7"/>
<evidence type="ECO:0000256" key="10">
    <source>
        <dbReference type="ARBA" id="ARBA00023014"/>
    </source>
</evidence>
<dbReference type="InterPro" id="IPR013785">
    <property type="entry name" value="Aldolase_TIM"/>
</dbReference>
<dbReference type="PANTHER" id="PTHR30544">
    <property type="entry name" value="23S RRNA METHYLTRANSFERASE"/>
    <property type="match status" value="1"/>
</dbReference>
<keyword evidence="9" id="KW-0408">Iron</keyword>
<reference evidence="13 14" key="1">
    <citation type="journal article" date="2024" name="Science">
        <title>Giant polyketide synthase enzymes in the biosynthesis of giant marine polyether toxins.</title>
        <authorList>
            <person name="Fallon T.R."/>
            <person name="Shende V.V."/>
            <person name="Wierzbicki I.H."/>
            <person name="Pendleton A.L."/>
            <person name="Watervoot N.F."/>
            <person name="Auber R.P."/>
            <person name="Gonzalez D.J."/>
            <person name="Wisecaver J.H."/>
            <person name="Moore B.S."/>
        </authorList>
    </citation>
    <scope>NUCLEOTIDE SEQUENCE [LARGE SCALE GENOMIC DNA]</scope>
    <source>
        <strain evidence="13 14">12B1</strain>
    </source>
</reference>
<dbReference type="InterPro" id="IPR007197">
    <property type="entry name" value="rSAM"/>
</dbReference>
<evidence type="ECO:0000256" key="4">
    <source>
        <dbReference type="ARBA" id="ARBA00022490"/>
    </source>
</evidence>
<keyword evidence="5" id="KW-0489">Methyltransferase</keyword>
<dbReference type="SFLD" id="SFLDG01062">
    <property type="entry name" value="methyltransferase_(Class_A)"/>
    <property type="match status" value="1"/>
</dbReference>
<evidence type="ECO:0000256" key="8">
    <source>
        <dbReference type="ARBA" id="ARBA00022723"/>
    </source>
</evidence>
<proteinExistence type="predicted"/>
<dbReference type="Pfam" id="PF04055">
    <property type="entry name" value="Radical_SAM"/>
    <property type="match status" value="1"/>
</dbReference>